<evidence type="ECO:0000313" key="2">
    <source>
        <dbReference type="Proteomes" id="UP000429644"/>
    </source>
</evidence>
<dbReference type="InterPro" id="IPR036412">
    <property type="entry name" value="HAD-like_sf"/>
</dbReference>
<dbReference type="AlphaFoldDB" id="A0A7J9UVR8"/>
<proteinExistence type="predicted"/>
<keyword evidence="2" id="KW-1185">Reference proteome</keyword>
<dbReference type="SFLD" id="SFLDG01135">
    <property type="entry name" value="C1.5.6:_HAD__Beta-PGM__Phospha"/>
    <property type="match status" value="1"/>
</dbReference>
<evidence type="ECO:0000313" key="1">
    <source>
        <dbReference type="EMBL" id="MPV87980.1"/>
    </source>
</evidence>
<dbReference type="RefSeq" id="WP_152230600.1">
    <property type="nucleotide sequence ID" value="NZ_BAAAOT010000002.1"/>
</dbReference>
<dbReference type="GO" id="GO:0016787">
    <property type="term" value="F:hydrolase activity"/>
    <property type="evidence" value="ECO:0007669"/>
    <property type="project" value="UniProtKB-KW"/>
</dbReference>
<dbReference type="Pfam" id="PF00702">
    <property type="entry name" value="Hydrolase"/>
    <property type="match status" value="1"/>
</dbReference>
<dbReference type="Gene3D" id="1.10.150.240">
    <property type="entry name" value="Putative phosphatase, domain 2"/>
    <property type="match status" value="1"/>
</dbReference>
<reference evidence="1 2" key="1">
    <citation type="submission" date="2019-10" db="EMBL/GenBank/DDBJ databases">
        <title>Georgenia wutianyii sp. nov. and Georgenia yuyongxinii sp. nov. isolated from plateau pika (Ochotona curzoniae) in the Qinghai-Tibet plateau of China.</title>
        <authorList>
            <person name="Tian Z."/>
        </authorList>
    </citation>
    <scope>NUCLEOTIDE SEQUENCE [LARGE SCALE GENOMIC DNA]</scope>
    <source>
        <strain evidence="1 2">JCM 15130</strain>
    </source>
</reference>
<dbReference type="NCBIfam" id="TIGR01509">
    <property type="entry name" value="HAD-SF-IA-v3"/>
    <property type="match status" value="1"/>
</dbReference>
<gene>
    <name evidence="1" type="ORF">GB882_04820</name>
</gene>
<dbReference type="InterPro" id="IPR006439">
    <property type="entry name" value="HAD-SF_hydro_IA"/>
</dbReference>
<dbReference type="InterPro" id="IPR023214">
    <property type="entry name" value="HAD_sf"/>
</dbReference>
<comment type="caution">
    <text evidence="1">The sequence shown here is derived from an EMBL/GenBank/DDBJ whole genome shotgun (WGS) entry which is preliminary data.</text>
</comment>
<dbReference type="Proteomes" id="UP000429644">
    <property type="component" value="Unassembled WGS sequence"/>
</dbReference>
<organism evidence="1 2">
    <name type="scientific">Georgenia ruanii</name>
    <dbReference type="NCBI Taxonomy" id="348442"/>
    <lineage>
        <taxon>Bacteria</taxon>
        <taxon>Bacillati</taxon>
        <taxon>Actinomycetota</taxon>
        <taxon>Actinomycetes</taxon>
        <taxon>Micrococcales</taxon>
        <taxon>Bogoriellaceae</taxon>
        <taxon>Georgenia</taxon>
    </lineage>
</organism>
<sequence length="226" mass="23857">MPQPPSPLDAVVFDMDGVLTDTETIWDEVRRSLAAADGLPWPDGASEAMLGMSTPEWSQYMAATVGVRGDAREVAERVIDEMARRYHEHLPTLPGAVEAVTRLAARWPLGLASSSPRRLIDASLDALGIAACFRATVSTEEVARGKPAPDGYARVCELLGADPARTVAIEDSSNGLRSASAAGMIVVAVPHQAFPPAPDALAVTAAQVRTLDDVTPDLLEALAPPR</sequence>
<dbReference type="PRINTS" id="PR00413">
    <property type="entry name" value="HADHALOGNASE"/>
</dbReference>
<dbReference type="SFLD" id="SFLDS00003">
    <property type="entry name" value="Haloacid_Dehalogenase"/>
    <property type="match status" value="1"/>
</dbReference>
<dbReference type="EMBL" id="WHPD01001055">
    <property type="protein sequence ID" value="MPV87980.1"/>
    <property type="molecule type" value="Genomic_DNA"/>
</dbReference>
<keyword evidence="1" id="KW-0378">Hydrolase</keyword>
<dbReference type="OrthoDB" id="9810501at2"/>
<protein>
    <submittedName>
        <fullName evidence="1">HAD-IA family hydrolase</fullName>
    </submittedName>
</protein>
<dbReference type="PANTHER" id="PTHR18901">
    <property type="entry name" value="2-DEOXYGLUCOSE-6-PHOSPHATE PHOSPHATASE 2"/>
    <property type="match status" value="1"/>
</dbReference>
<dbReference type="SUPFAM" id="SSF56784">
    <property type="entry name" value="HAD-like"/>
    <property type="match status" value="1"/>
</dbReference>
<dbReference type="PANTHER" id="PTHR18901:SF38">
    <property type="entry name" value="PSEUDOURIDINE-5'-PHOSPHATASE"/>
    <property type="match status" value="1"/>
</dbReference>
<accession>A0A7J9UVR8</accession>
<dbReference type="InterPro" id="IPR023198">
    <property type="entry name" value="PGP-like_dom2"/>
</dbReference>
<name>A0A7J9UVR8_9MICO</name>
<dbReference type="SFLD" id="SFLDG01129">
    <property type="entry name" value="C1.5:_HAD__Beta-PGM__Phosphata"/>
    <property type="match status" value="1"/>
</dbReference>
<dbReference type="Gene3D" id="3.40.50.1000">
    <property type="entry name" value="HAD superfamily/HAD-like"/>
    <property type="match status" value="1"/>
</dbReference>